<dbReference type="InterPro" id="IPR001537">
    <property type="entry name" value="SpoU_MeTrfase"/>
</dbReference>
<evidence type="ECO:0000259" key="4">
    <source>
        <dbReference type="Pfam" id="PF00588"/>
    </source>
</evidence>
<evidence type="ECO:0000313" key="5">
    <source>
        <dbReference type="EMBL" id="XBH21461.1"/>
    </source>
</evidence>
<reference evidence="5" key="1">
    <citation type="submission" date="2024-02" db="EMBL/GenBank/DDBJ databases">
        <title>Tomenella chthoni gen. nov. sp. nov., a member of the family Jonesiaceae isolated from bat guano.</title>
        <authorList>
            <person name="Miller S.L."/>
            <person name="King J."/>
            <person name="Sankaranarayanan K."/>
            <person name="Lawson P.A."/>
        </authorList>
    </citation>
    <scope>NUCLEOTIDE SEQUENCE</scope>
    <source>
        <strain evidence="5">BS-20</strain>
    </source>
</reference>
<dbReference type="InterPro" id="IPR051259">
    <property type="entry name" value="rRNA_Methyltransferase"/>
</dbReference>
<evidence type="ECO:0000256" key="3">
    <source>
        <dbReference type="SAM" id="MobiDB-lite"/>
    </source>
</evidence>
<evidence type="ECO:0000256" key="1">
    <source>
        <dbReference type="ARBA" id="ARBA00022603"/>
    </source>
</evidence>
<dbReference type="GO" id="GO:0008173">
    <property type="term" value="F:RNA methyltransferase activity"/>
    <property type="evidence" value="ECO:0007669"/>
    <property type="project" value="InterPro"/>
</dbReference>
<protein>
    <submittedName>
        <fullName evidence="5">TrmH family RNA methyltransferase</fullName>
    </submittedName>
</protein>
<dbReference type="InterPro" id="IPR029028">
    <property type="entry name" value="Alpha/beta_knot_MTases"/>
</dbReference>
<dbReference type="GO" id="GO:0003723">
    <property type="term" value="F:RNA binding"/>
    <property type="evidence" value="ECO:0007669"/>
    <property type="project" value="InterPro"/>
</dbReference>
<name>A0AAU7DVG6_9MICO</name>
<feature type="domain" description="tRNA/rRNA methyltransferase SpoU type" evidence="4">
    <location>
        <begin position="94"/>
        <end position="230"/>
    </location>
</feature>
<keyword evidence="2" id="KW-0808">Transferase</keyword>
<feature type="region of interest" description="Disordered" evidence="3">
    <location>
        <begin position="1"/>
        <end position="51"/>
    </location>
</feature>
<dbReference type="AlphaFoldDB" id="A0AAU7DVG6"/>
<dbReference type="SUPFAM" id="SSF75217">
    <property type="entry name" value="alpha/beta knot"/>
    <property type="match status" value="1"/>
</dbReference>
<dbReference type="GO" id="GO:0032259">
    <property type="term" value="P:methylation"/>
    <property type="evidence" value="ECO:0007669"/>
    <property type="project" value="UniProtKB-KW"/>
</dbReference>
<dbReference type="Gene3D" id="3.40.1280.10">
    <property type="match status" value="1"/>
</dbReference>
<gene>
    <name evidence="5" type="ORF">V5R04_14810</name>
</gene>
<dbReference type="GO" id="GO:0006396">
    <property type="term" value="P:RNA processing"/>
    <property type="evidence" value="ECO:0007669"/>
    <property type="project" value="InterPro"/>
</dbReference>
<proteinExistence type="predicted"/>
<evidence type="ECO:0000256" key="2">
    <source>
        <dbReference type="ARBA" id="ARBA00022679"/>
    </source>
</evidence>
<dbReference type="Pfam" id="PF00588">
    <property type="entry name" value="SpoU_methylase"/>
    <property type="match status" value="1"/>
</dbReference>
<organism evidence="5">
    <name type="scientific">Jonesiaceae bacterium BS-20</name>
    <dbReference type="NCBI Taxonomy" id="3120821"/>
    <lineage>
        <taxon>Bacteria</taxon>
        <taxon>Bacillati</taxon>
        <taxon>Actinomycetota</taxon>
        <taxon>Actinomycetes</taxon>
        <taxon>Micrococcales</taxon>
        <taxon>Jonesiaceae</taxon>
    </lineage>
</organism>
<keyword evidence="1 5" id="KW-0489">Methyltransferase</keyword>
<dbReference type="EMBL" id="CP146203">
    <property type="protein sequence ID" value="XBH21461.1"/>
    <property type="molecule type" value="Genomic_DNA"/>
</dbReference>
<accession>A0AAU7DVG6</accession>
<dbReference type="PANTHER" id="PTHR43191:SF2">
    <property type="entry name" value="RRNA METHYLTRANSFERASE 3, MITOCHONDRIAL"/>
    <property type="match status" value="1"/>
</dbReference>
<sequence length="239" mass="26792">MSVSERDQSVSNPAQELQEVPQASENEKPEIQEVGVGPYPGGQSEWPRLEDGELDPRYDAELLELGDRRNVIDSYRYWTMEAIIADLDEHRHDLHIAIENWGHDFNIGSVVRTANAFAVKEVHIIGRKRWNRRGAMVTERYQHVRHHPDAQAFREWADGAGIQIIGIDNIEGSIPIEGYSFPRHCVLVFGQESSGLTPGAQEISTDILHITQFGSTRSINAGAAAAIAMHDWVLQHGNL</sequence>
<dbReference type="InterPro" id="IPR029026">
    <property type="entry name" value="tRNA_m1G_MTases_N"/>
</dbReference>
<dbReference type="PANTHER" id="PTHR43191">
    <property type="entry name" value="RRNA METHYLTRANSFERASE 3"/>
    <property type="match status" value="1"/>
</dbReference>